<gene>
    <name evidence="2" type="ORF">AB1Y20_016426</name>
</gene>
<dbReference type="EMBL" id="JBGBPQ010000029">
    <property type="protein sequence ID" value="KAL1496472.1"/>
    <property type="molecule type" value="Genomic_DNA"/>
</dbReference>
<sequence>MPTHGERAVSRRGGHRQVRDSRVRRNLRGGQSAGSGNHGLPCRSHGGSDDTAFVVTQTEEERGFSLPSLGAEDIKRQKTVLSHMYNMRATKAHNMPTLAGMRRIAYWVKNENCWPDPARVSLESMRREPTDSALLKFRRIVYGVMVVAAGEKVAEGTRHEGAGGTKKFAPQWADGDILEELLLELAEAADRLPDSEMETVVSVMHESLFKATSRGNESVSLAASRQMCKVVDYVAQSKMAAAAAATAALRAGASSSGKSPSKSTNSKSRGSPAPYSAEKTAKPVKGARPVKTSKWADEEGVLGPNGLARKKGGNPEGATCERLAKGECNFKTCSYSHA</sequence>
<feature type="region of interest" description="Disordered" evidence="1">
    <location>
        <begin position="251"/>
        <end position="320"/>
    </location>
</feature>
<evidence type="ECO:0000313" key="3">
    <source>
        <dbReference type="Proteomes" id="UP001515480"/>
    </source>
</evidence>
<evidence type="ECO:0008006" key="4">
    <source>
        <dbReference type="Google" id="ProtNLM"/>
    </source>
</evidence>
<accession>A0AB34IDZ0</accession>
<dbReference type="AlphaFoldDB" id="A0AB34IDZ0"/>
<name>A0AB34IDZ0_PRYPA</name>
<protein>
    <recommendedName>
        <fullName evidence="4">C3H1-type domain-containing protein</fullName>
    </recommendedName>
</protein>
<reference evidence="2 3" key="1">
    <citation type="journal article" date="2024" name="Science">
        <title>Giant polyketide synthase enzymes in the biosynthesis of giant marine polyether toxins.</title>
        <authorList>
            <person name="Fallon T.R."/>
            <person name="Shende V.V."/>
            <person name="Wierzbicki I.H."/>
            <person name="Pendleton A.L."/>
            <person name="Watervoot N.F."/>
            <person name="Auber R.P."/>
            <person name="Gonzalez D.J."/>
            <person name="Wisecaver J.H."/>
            <person name="Moore B.S."/>
        </authorList>
    </citation>
    <scope>NUCLEOTIDE SEQUENCE [LARGE SCALE GENOMIC DNA]</scope>
    <source>
        <strain evidence="2 3">12B1</strain>
    </source>
</reference>
<feature type="region of interest" description="Disordered" evidence="1">
    <location>
        <begin position="1"/>
        <end position="50"/>
    </location>
</feature>
<keyword evidence="3" id="KW-1185">Reference proteome</keyword>
<evidence type="ECO:0000256" key="1">
    <source>
        <dbReference type="SAM" id="MobiDB-lite"/>
    </source>
</evidence>
<organism evidence="2 3">
    <name type="scientific">Prymnesium parvum</name>
    <name type="common">Toxic golden alga</name>
    <dbReference type="NCBI Taxonomy" id="97485"/>
    <lineage>
        <taxon>Eukaryota</taxon>
        <taxon>Haptista</taxon>
        <taxon>Haptophyta</taxon>
        <taxon>Prymnesiophyceae</taxon>
        <taxon>Prymnesiales</taxon>
        <taxon>Prymnesiaceae</taxon>
        <taxon>Prymnesium</taxon>
    </lineage>
</organism>
<proteinExistence type="predicted"/>
<evidence type="ECO:0000313" key="2">
    <source>
        <dbReference type="EMBL" id="KAL1496472.1"/>
    </source>
</evidence>
<dbReference type="Proteomes" id="UP001515480">
    <property type="component" value="Unassembled WGS sequence"/>
</dbReference>
<comment type="caution">
    <text evidence="2">The sequence shown here is derived from an EMBL/GenBank/DDBJ whole genome shotgun (WGS) entry which is preliminary data.</text>
</comment>
<feature type="compositionally biased region" description="Low complexity" evidence="1">
    <location>
        <begin position="251"/>
        <end position="271"/>
    </location>
</feature>